<organism evidence="2 3">
    <name type="scientific">Melipona quadrifasciata</name>
    <dbReference type="NCBI Taxonomy" id="166423"/>
    <lineage>
        <taxon>Eukaryota</taxon>
        <taxon>Metazoa</taxon>
        <taxon>Ecdysozoa</taxon>
        <taxon>Arthropoda</taxon>
        <taxon>Hexapoda</taxon>
        <taxon>Insecta</taxon>
        <taxon>Pterygota</taxon>
        <taxon>Neoptera</taxon>
        <taxon>Endopterygota</taxon>
        <taxon>Hymenoptera</taxon>
        <taxon>Apocrita</taxon>
        <taxon>Aculeata</taxon>
        <taxon>Apoidea</taxon>
        <taxon>Anthophila</taxon>
        <taxon>Apidae</taxon>
        <taxon>Melipona</taxon>
    </lineage>
</organism>
<gene>
    <name evidence="2" type="ORF">WN51_13151</name>
</gene>
<evidence type="ECO:0000256" key="1">
    <source>
        <dbReference type="SAM" id="MobiDB-lite"/>
    </source>
</evidence>
<dbReference type="EMBL" id="KQ435783">
    <property type="protein sequence ID" value="KOX74716.1"/>
    <property type="molecule type" value="Genomic_DNA"/>
</dbReference>
<dbReference type="AlphaFoldDB" id="A0A0M9A1X0"/>
<dbReference type="OrthoDB" id="10491897at2759"/>
<protein>
    <submittedName>
        <fullName evidence="2">Uncharacterized protein</fullName>
    </submittedName>
</protein>
<evidence type="ECO:0000313" key="3">
    <source>
        <dbReference type="Proteomes" id="UP000053105"/>
    </source>
</evidence>
<proteinExistence type="predicted"/>
<evidence type="ECO:0000313" key="2">
    <source>
        <dbReference type="EMBL" id="KOX74716.1"/>
    </source>
</evidence>
<sequence length="133" mass="14625">MELAPISNLALRSLVFPIPDVLVFSFSAITAAKYEATYNALTAPKIPPGLSLPRKKFAREFAADSPTGEGNGGADCLVKNDIAISSNFDSPIKRKMGKKRLGQRPRRQAQKHDRNYWTLCSAAREPELLKTPP</sequence>
<feature type="region of interest" description="Disordered" evidence="1">
    <location>
        <begin position="94"/>
        <end position="118"/>
    </location>
</feature>
<name>A0A0M9A1X0_9HYME</name>
<reference evidence="2 3" key="1">
    <citation type="submission" date="2015-07" db="EMBL/GenBank/DDBJ databases">
        <title>The genome of Melipona quadrifasciata.</title>
        <authorList>
            <person name="Pan H."/>
            <person name="Kapheim K."/>
        </authorList>
    </citation>
    <scope>NUCLEOTIDE SEQUENCE [LARGE SCALE GENOMIC DNA]</scope>
    <source>
        <strain evidence="2">0111107301</strain>
        <tissue evidence="2">Whole body</tissue>
    </source>
</reference>
<dbReference type="Proteomes" id="UP000053105">
    <property type="component" value="Unassembled WGS sequence"/>
</dbReference>
<accession>A0A0M9A1X0</accession>
<keyword evidence="3" id="KW-1185">Reference proteome</keyword>
<feature type="compositionally biased region" description="Basic residues" evidence="1">
    <location>
        <begin position="94"/>
        <end position="109"/>
    </location>
</feature>